<dbReference type="Pfam" id="PF20009">
    <property type="entry name" value="GEVED"/>
    <property type="match status" value="1"/>
</dbReference>
<proteinExistence type="inferred from homology"/>
<dbReference type="AlphaFoldDB" id="A0A7T7FBL3"/>
<dbReference type="SUPFAM" id="SSF52743">
    <property type="entry name" value="Subtilisin-like"/>
    <property type="match status" value="1"/>
</dbReference>
<reference evidence="8 9" key="1">
    <citation type="submission" date="2020-12" db="EMBL/GenBank/DDBJ databases">
        <title>HMF7856_wgs.fasta genome submission.</title>
        <authorList>
            <person name="Kang H."/>
            <person name="Kim H."/>
            <person name="Joh K."/>
        </authorList>
    </citation>
    <scope>NUCLEOTIDE SEQUENCE [LARGE SCALE GENOMIC DNA]</scope>
    <source>
        <strain evidence="8 9">HMF7856</strain>
    </source>
</reference>
<keyword evidence="1 4" id="KW-0645">Protease</keyword>
<evidence type="ECO:0000256" key="1">
    <source>
        <dbReference type="ARBA" id="ARBA00022670"/>
    </source>
</evidence>
<dbReference type="PROSITE" id="PS00138">
    <property type="entry name" value="SUBTILASE_SER"/>
    <property type="match status" value="1"/>
</dbReference>
<dbReference type="InterPro" id="IPR008979">
    <property type="entry name" value="Galactose-bd-like_sf"/>
</dbReference>
<comment type="similarity">
    <text evidence="4">Belongs to the peptidase S8 family.</text>
</comment>
<dbReference type="NCBIfam" id="TIGR04183">
    <property type="entry name" value="Por_Secre_tail"/>
    <property type="match status" value="1"/>
</dbReference>
<dbReference type="InterPro" id="IPR000209">
    <property type="entry name" value="Peptidase_S8/S53_dom"/>
</dbReference>
<feature type="active site" description="Charge relay system" evidence="4">
    <location>
        <position position="143"/>
    </location>
</feature>
<gene>
    <name evidence="8" type="ORF">GO620_001155</name>
</gene>
<dbReference type="InterPro" id="IPR036852">
    <property type="entry name" value="Peptidase_S8/S53_dom_sf"/>
</dbReference>
<dbReference type="InterPro" id="IPR023828">
    <property type="entry name" value="Peptidase_S8_Ser-AS"/>
</dbReference>
<feature type="active site" description="Charge relay system" evidence="4">
    <location>
        <position position="171"/>
    </location>
</feature>
<feature type="domain" description="GEVED" evidence="7">
    <location>
        <begin position="668"/>
        <end position="746"/>
    </location>
</feature>
<evidence type="ECO:0000313" key="9">
    <source>
        <dbReference type="Proteomes" id="UP000429232"/>
    </source>
</evidence>
<evidence type="ECO:0000259" key="6">
    <source>
        <dbReference type="Pfam" id="PF18962"/>
    </source>
</evidence>
<evidence type="ECO:0000259" key="5">
    <source>
        <dbReference type="Pfam" id="PF00082"/>
    </source>
</evidence>
<dbReference type="Proteomes" id="UP000429232">
    <property type="component" value="Chromosome"/>
</dbReference>
<dbReference type="InterPro" id="IPR026444">
    <property type="entry name" value="Secre_tail"/>
</dbReference>
<dbReference type="EMBL" id="CP066775">
    <property type="protein sequence ID" value="QQL50090.1"/>
    <property type="molecule type" value="Genomic_DNA"/>
</dbReference>
<organism evidence="8 9">
    <name type="scientific">Mucilaginibacter ginkgonis</name>
    <dbReference type="NCBI Taxonomy" id="2682091"/>
    <lineage>
        <taxon>Bacteria</taxon>
        <taxon>Pseudomonadati</taxon>
        <taxon>Bacteroidota</taxon>
        <taxon>Sphingobacteriia</taxon>
        <taxon>Sphingobacteriales</taxon>
        <taxon>Sphingobacteriaceae</taxon>
        <taxon>Mucilaginibacter</taxon>
    </lineage>
</organism>
<protein>
    <submittedName>
        <fullName evidence="8">S8 family serine peptidase</fullName>
    </submittedName>
</protein>
<dbReference type="SUPFAM" id="SSF49785">
    <property type="entry name" value="Galactose-binding domain-like"/>
    <property type="match status" value="1"/>
</dbReference>
<dbReference type="Pfam" id="PF00082">
    <property type="entry name" value="Peptidase_S8"/>
    <property type="match status" value="1"/>
</dbReference>
<evidence type="ECO:0000256" key="4">
    <source>
        <dbReference type="PROSITE-ProRule" id="PRU01240"/>
    </source>
</evidence>
<evidence type="ECO:0000256" key="3">
    <source>
        <dbReference type="ARBA" id="ARBA00022825"/>
    </source>
</evidence>
<keyword evidence="3 4" id="KW-0720">Serine protease</keyword>
<feature type="domain" description="Secretion system C-terminal sorting" evidence="6">
    <location>
        <begin position="1175"/>
        <end position="1251"/>
    </location>
</feature>
<evidence type="ECO:0000256" key="2">
    <source>
        <dbReference type="ARBA" id="ARBA00022801"/>
    </source>
</evidence>
<accession>A0A7T7FBL3</accession>
<keyword evidence="2 4" id="KW-0378">Hydrolase</keyword>
<dbReference type="KEGG" id="mgik:GO620_001155"/>
<dbReference type="GO" id="GO:0006508">
    <property type="term" value="P:proteolysis"/>
    <property type="evidence" value="ECO:0007669"/>
    <property type="project" value="UniProtKB-KW"/>
</dbReference>
<dbReference type="GO" id="GO:0004252">
    <property type="term" value="F:serine-type endopeptidase activity"/>
    <property type="evidence" value="ECO:0007669"/>
    <property type="project" value="UniProtKB-UniRule"/>
</dbReference>
<name>A0A7T7FBL3_9SPHI</name>
<feature type="domain" description="Peptidase S8/S53" evidence="5">
    <location>
        <begin position="164"/>
        <end position="451"/>
    </location>
</feature>
<dbReference type="Pfam" id="PF18962">
    <property type="entry name" value="Por_Secre_tail"/>
    <property type="match status" value="1"/>
</dbReference>
<dbReference type="Gene3D" id="2.60.120.380">
    <property type="match status" value="1"/>
</dbReference>
<dbReference type="RefSeq" id="WP_198173482.1">
    <property type="nucleotide sequence ID" value="NZ_CP066775.1"/>
</dbReference>
<sequence length="1253" mass="131760">MTVNSARRLSGGNTPLFVLCIILLLSALFSNSYAQQRPPVVEANKIELQSLSTQYDKTYQDKQSKFADLRKKHNWPENAKRKNGGYIALHDISPSGFPIYVRVDNNTTAAATTRTNYVQPGGALNLNLSGSSTFLAGKLGIWDGGAPLATHQEFAGKTITIHDTQLGTDEHATHVSGTMIAKGVYGPAKGMAFGMNTLVSYDFNNDVSEMSSQAANLLLSNHSYGTIAGWDYDSSTSRWYWYGLPGDSVDYKFGFYGSQAQAFDNIAVKAPQYLIVESAGNSRGYPGPAVGSDYWGYNSRTDRTFVDKGNRPATISSNTYYDIIPDFANAKNILTVGAVNPIPGGPTSKNDVQVSFFSSWGPTDDGRVKPDIMGDGLNVTSTGSASNTSYVTLSGTSMAAPNVTGSLLLLQEYWAKQNAGAFMRSATLKGLACGTAFDAGNAGPDYIYGWGLLDMQKAAQAITDNGTKSIIKENSLATGQTQTFNVVASGNGPLVSTICWTDPQGTITADGTVNSRTPKLINDLDIKVSDGTTTYLAWVLDPDHPNAAATTGNNIRDNVEQVYIANPVPGRQYTISITHKGTLNTGSQAYSLVSIGGGGSIYCASAPASTADSRINNFTFAGINNTPAAGCTSYSDYTALTAQVEPAKTYTLSLTAGTCGGNFNKIAKVYVDWNSDGDFTDANELIATTGVISATGTFTTTITAPPDLIVGNYTRLRVVLSETNDPTTISPCGTYAKGETQDYRVQFIQPSIDAGATNVQGANPIGLCAGKTNFIVTIKNFGTVTLTSVPVTLSIKAPDGTVTTFNETYTGSIAPNASVDYVFNNTYTVQAGSTYVLTGATNLAADPITSDNQTSANLPIAPTPVPTALSAFYCVNTSSYQLTGTGGPALLWYPSATAAVPVAAGNLTSTTTPPANGSYYVGINDFSATVGPATKSAFSGGGYNQFGPYVTVKTAIPVVIQSARLYIGNSGQITFSVADSTGQIVSTTTINAVATRTTPGAGAQVDDPADQGRVYTLNLVLPNAGTYTINTTYDANATLFRSNAGVTGYPFGVGNIFNITTNSATPNPQTFYYYFYNMQVVSYGCPSTSRVAVALTKPIITRNGNVLNSNYATGNQWYFNGVAIPGATGSTLSPVESGNYQVAVAVSGSCTSISDNFAFALTALHPDNSDIGLALFPNPANTKINLAFTAKTAGTLVLTFVNSAGQIQRQEERTIAAGAYSTVVSTASLPAGTYVLKLTLGGETYSKKVIVIR</sequence>
<feature type="active site" description="Charge relay system" evidence="4">
    <location>
        <position position="397"/>
    </location>
</feature>
<keyword evidence="9" id="KW-1185">Reference proteome</keyword>
<dbReference type="PROSITE" id="PS51892">
    <property type="entry name" value="SUBTILASE"/>
    <property type="match status" value="1"/>
</dbReference>
<evidence type="ECO:0000259" key="7">
    <source>
        <dbReference type="Pfam" id="PF20009"/>
    </source>
</evidence>
<dbReference type="InterPro" id="IPR045474">
    <property type="entry name" value="GEVED"/>
</dbReference>
<evidence type="ECO:0000313" key="8">
    <source>
        <dbReference type="EMBL" id="QQL50090.1"/>
    </source>
</evidence>
<dbReference type="Gene3D" id="3.40.50.200">
    <property type="entry name" value="Peptidase S8/S53 domain"/>
    <property type="match status" value="1"/>
</dbReference>